<reference evidence="2 3" key="1">
    <citation type="journal article" date="2023" name="Hortic Res">
        <title>The complete reference genome for grapevine (Vitis vinifera L.) genetics and breeding.</title>
        <authorList>
            <person name="Shi X."/>
            <person name="Cao S."/>
            <person name="Wang X."/>
            <person name="Huang S."/>
            <person name="Wang Y."/>
            <person name="Liu Z."/>
            <person name="Liu W."/>
            <person name="Leng X."/>
            <person name="Peng Y."/>
            <person name="Wang N."/>
            <person name="Wang Y."/>
            <person name="Ma Z."/>
            <person name="Xu X."/>
            <person name="Zhang F."/>
            <person name="Xue H."/>
            <person name="Zhong H."/>
            <person name="Wang Y."/>
            <person name="Zhang K."/>
            <person name="Velt A."/>
            <person name="Avia K."/>
            <person name="Holtgrawe D."/>
            <person name="Grimplet J."/>
            <person name="Matus J.T."/>
            <person name="Ware D."/>
            <person name="Wu X."/>
            <person name="Wang H."/>
            <person name="Liu C."/>
            <person name="Fang Y."/>
            <person name="Rustenholz C."/>
            <person name="Cheng Z."/>
            <person name="Xiao H."/>
            <person name="Zhou Y."/>
        </authorList>
    </citation>
    <scope>NUCLEOTIDE SEQUENCE [LARGE SCALE GENOMIC DNA]</scope>
    <source>
        <strain evidence="3">cv. Pinot noir / PN40024</strain>
        <tissue evidence="2">Leaf</tissue>
    </source>
</reference>
<dbReference type="Proteomes" id="UP001227230">
    <property type="component" value="Chromosome 17"/>
</dbReference>
<name>A0ABY9DQN5_VITVI</name>
<feature type="region of interest" description="Disordered" evidence="1">
    <location>
        <begin position="48"/>
        <end position="80"/>
    </location>
</feature>
<accession>A0ABY9DQN5</accession>
<sequence>MMLPLVQAPKELKWMEQEGLPLAREVLGNADGAIPDFIVLERSFLDNGGGAQNEDLQENPYAPKHGIAAEGKVNEWKPPS</sequence>
<gene>
    <name evidence="2" type="ORF">VitviT2T_026607</name>
</gene>
<evidence type="ECO:0000313" key="2">
    <source>
        <dbReference type="EMBL" id="WKA08925.1"/>
    </source>
</evidence>
<evidence type="ECO:0000256" key="1">
    <source>
        <dbReference type="SAM" id="MobiDB-lite"/>
    </source>
</evidence>
<organism evidence="2 3">
    <name type="scientific">Vitis vinifera</name>
    <name type="common">Grape</name>
    <dbReference type="NCBI Taxonomy" id="29760"/>
    <lineage>
        <taxon>Eukaryota</taxon>
        <taxon>Viridiplantae</taxon>
        <taxon>Streptophyta</taxon>
        <taxon>Embryophyta</taxon>
        <taxon>Tracheophyta</taxon>
        <taxon>Spermatophyta</taxon>
        <taxon>Magnoliopsida</taxon>
        <taxon>eudicotyledons</taxon>
        <taxon>Gunneridae</taxon>
        <taxon>Pentapetalae</taxon>
        <taxon>rosids</taxon>
        <taxon>Vitales</taxon>
        <taxon>Vitaceae</taxon>
        <taxon>Viteae</taxon>
        <taxon>Vitis</taxon>
    </lineage>
</organism>
<evidence type="ECO:0000313" key="3">
    <source>
        <dbReference type="Proteomes" id="UP001227230"/>
    </source>
</evidence>
<keyword evidence="3" id="KW-1185">Reference proteome</keyword>
<proteinExistence type="predicted"/>
<protein>
    <submittedName>
        <fullName evidence="2">Uncharacterized protein</fullName>
    </submittedName>
</protein>
<dbReference type="EMBL" id="CP126664">
    <property type="protein sequence ID" value="WKA08925.1"/>
    <property type="molecule type" value="Genomic_DNA"/>
</dbReference>